<feature type="transmembrane region" description="Helical" evidence="1">
    <location>
        <begin position="258"/>
        <end position="281"/>
    </location>
</feature>
<proteinExistence type="predicted"/>
<evidence type="ECO:0000313" key="4">
    <source>
        <dbReference type="EMBL" id="MDO5988956.1"/>
    </source>
</evidence>
<dbReference type="Gene3D" id="3.90.550.10">
    <property type="entry name" value="Spore Coat Polysaccharide Biosynthesis Protein SpsA, Chain A"/>
    <property type="match status" value="1"/>
</dbReference>
<feature type="domain" description="Low-salt glycan biosynthesis hexosyltransferase Agl6 C-terminal transmembrane region" evidence="3">
    <location>
        <begin position="281"/>
        <end position="366"/>
    </location>
</feature>
<dbReference type="PANTHER" id="PTHR48090">
    <property type="entry name" value="UNDECAPRENYL-PHOSPHATE 4-DEOXY-4-FORMAMIDO-L-ARABINOSE TRANSFERASE-RELATED"/>
    <property type="match status" value="1"/>
</dbReference>
<accession>A0ABT8X4Z6</accession>
<feature type="transmembrane region" description="Helical" evidence="1">
    <location>
        <begin position="230"/>
        <end position="252"/>
    </location>
</feature>
<dbReference type="CDD" id="cd04179">
    <property type="entry name" value="DPM_DPG-synthase_like"/>
    <property type="match status" value="1"/>
</dbReference>
<gene>
    <name evidence="4" type="ORF">Q4Q39_16245</name>
</gene>
<feature type="transmembrane region" description="Helical" evidence="1">
    <location>
        <begin position="347"/>
        <end position="367"/>
    </location>
</feature>
<evidence type="ECO:0000313" key="5">
    <source>
        <dbReference type="Proteomes" id="UP001176891"/>
    </source>
</evidence>
<keyword evidence="5" id="KW-1185">Reference proteome</keyword>
<organism evidence="4 5">
    <name type="scientific">Flavivirga amylovorans</name>
    <dbReference type="NCBI Taxonomy" id="870486"/>
    <lineage>
        <taxon>Bacteria</taxon>
        <taxon>Pseudomonadati</taxon>
        <taxon>Bacteroidota</taxon>
        <taxon>Flavobacteriia</taxon>
        <taxon>Flavobacteriales</taxon>
        <taxon>Flavobacteriaceae</taxon>
        <taxon>Flavivirga</taxon>
    </lineage>
</organism>
<dbReference type="InterPro" id="IPR050256">
    <property type="entry name" value="Glycosyltransferase_2"/>
</dbReference>
<keyword evidence="1" id="KW-1133">Transmembrane helix</keyword>
<dbReference type="Pfam" id="PF26629">
    <property type="entry name" value="GT2_TM_C"/>
    <property type="match status" value="1"/>
</dbReference>
<dbReference type="InterPro" id="IPR029044">
    <property type="entry name" value="Nucleotide-diphossugar_trans"/>
</dbReference>
<dbReference type="PANTHER" id="PTHR48090:SF7">
    <property type="entry name" value="RFBJ PROTEIN"/>
    <property type="match status" value="1"/>
</dbReference>
<evidence type="ECO:0000256" key="1">
    <source>
        <dbReference type="SAM" id="Phobius"/>
    </source>
</evidence>
<dbReference type="EMBL" id="JAUOEM010000006">
    <property type="protein sequence ID" value="MDO5988956.1"/>
    <property type="molecule type" value="Genomic_DNA"/>
</dbReference>
<protein>
    <submittedName>
        <fullName evidence="4">Glycosyltransferase family 2 protein</fullName>
    </submittedName>
</protein>
<keyword evidence="1" id="KW-0472">Membrane</keyword>
<dbReference type="SUPFAM" id="SSF53448">
    <property type="entry name" value="Nucleotide-diphospho-sugar transferases"/>
    <property type="match status" value="1"/>
</dbReference>
<dbReference type="Pfam" id="PF00535">
    <property type="entry name" value="Glycos_transf_2"/>
    <property type="match status" value="1"/>
</dbReference>
<feature type="transmembrane region" description="Helical" evidence="1">
    <location>
        <begin position="301"/>
        <end position="327"/>
    </location>
</feature>
<dbReference type="Proteomes" id="UP001176891">
    <property type="component" value="Unassembled WGS sequence"/>
</dbReference>
<sequence length="376" mass="42186">MSIELSIVMPCLNEAETIESCIKKAFNFLTRNNISGEVVIGDNGSVDGSQQIAIGLGAQVIDVKLKGYGSATRGAIDNANGKYIITADTDDSHDLENLIPFLDLLRSGYQFVMGNRFKGDKLDNAMPFLHRYLGNPVLTFIGNLFFKTNVGDFHCGLRGFTKEAYNRMELKTTGMEFASEIVVKASMLNLKTIEVPTTVFPSGRTRKAHLRTFPDGWRHLRFLLLYSPKWLFLIPGLICMVIGLVSTAYIMGSSKNHYFVWLPCTTSLFLISFQFVLFFALTKIYATNHSLIPRGKNYNKLFKYFTLEKGLLVGLLMFVVGITFMFLSFNFYQETSDILKITIPSSIIIAMGIQLMLFSFFFSILGLGDTEHKIGS</sequence>
<evidence type="ECO:0000259" key="2">
    <source>
        <dbReference type="Pfam" id="PF00535"/>
    </source>
</evidence>
<dbReference type="InterPro" id="IPR001173">
    <property type="entry name" value="Glyco_trans_2-like"/>
</dbReference>
<reference evidence="4" key="1">
    <citation type="submission" date="2023-07" db="EMBL/GenBank/DDBJ databases">
        <title>Two novel species in the genus Flavivirga.</title>
        <authorList>
            <person name="Kwon K."/>
        </authorList>
    </citation>
    <scope>NUCLEOTIDE SEQUENCE</scope>
    <source>
        <strain evidence="4">KACC 14157</strain>
    </source>
</reference>
<evidence type="ECO:0000259" key="3">
    <source>
        <dbReference type="Pfam" id="PF26629"/>
    </source>
</evidence>
<dbReference type="InterPro" id="IPR058718">
    <property type="entry name" value="Agl6_TM_C"/>
</dbReference>
<name>A0ABT8X4Z6_9FLAO</name>
<keyword evidence="1" id="KW-0812">Transmembrane</keyword>
<comment type="caution">
    <text evidence="4">The sequence shown here is derived from an EMBL/GenBank/DDBJ whole genome shotgun (WGS) entry which is preliminary data.</text>
</comment>
<feature type="domain" description="Glycosyltransferase 2-like" evidence="2">
    <location>
        <begin position="6"/>
        <end position="166"/>
    </location>
</feature>
<dbReference type="RefSeq" id="WP_303283605.1">
    <property type="nucleotide sequence ID" value="NZ_BAABCZ010000012.1"/>
</dbReference>